<feature type="transmembrane region" description="Helical" evidence="3">
    <location>
        <begin position="372"/>
        <end position="392"/>
    </location>
</feature>
<feature type="domain" description="Low-salt glycan biosynthesis hexosyltransferase Agl6 C-terminal transmembrane region" evidence="5">
    <location>
        <begin position="343"/>
        <end position="433"/>
    </location>
</feature>
<name>A0ABP6NNP8_9ACTN</name>
<organism evidence="6 7">
    <name type="scientific">Blastococcus jejuensis</name>
    <dbReference type="NCBI Taxonomy" id="351224"/>
    <lineage>
        <taxon>Bacteria</taxon>
        <taxon>Bacillati</taxon>
        <taxon>Actinomycetota</taxon>
        <taxon>Actinomycetes</taxon>
        <taxon>Geodermatophilales</taxon>
        <taxon>Geodermatophilaceae</taxon>
        <taxon>Blastococcus</taxon>
    </lineage>
</organism>
<proteinExistence type="inferred from homology"/>
<feature type="transmembrane region" description="Helical" evidence="3">
    <location>
        <begin position="412"/>
        <end position="433"/>
    </location>
</feature>
<evidence type="ECO:0000259" key="4">
    <source>
        <dbReference type="Pfam" id="PF00535"/>
    </source>
</evidence>
<evidence type="ECO:0000256" key="1">
    <source>
        <dbReference type="ARBA" id="ARBA00006739"/>
    </source>
</evidence>
<keyword evidence="3" id="KW-1133">Transmembrane helix</keyword>
<dbReference type="InterPro" id="IPR001173">
    <property type="entry name" value="Glyco_trans_2-like"/>
</dbReference>
<dbReference type="Pfam" id="PF00535">
    <property type="entry name" value="Glycos_transf_2"/>
    <property type="match status" value="1"/>
</dbReference>
<accession>A0ABP6NNP8</accession>
<dbReference type="InterPro" id="IPR029044">
    <property type="entry name" value="Nucleotide-diphossugar_trans"/>
</dbReference>
<feature type="transmembrane region" description="Helical" evidence="3">
    <location>
        <begin position="288"/>
        <end position="307"/>
    </location>
</feature>
<feature type="compositionally biased region" description="Low complexity" evidence="2">
    <location>
        <begin position="439"/>
        <end position="450"/>
    </location>
</feature>
<evidence type="ECO:0000259" key="5">
    <source>
        <dbReference type="Pfam" id="PF26629"/>
    </source>
</evidence>
<feature type="transmembrane region" description="Helical" evidence="3">
    <location>
        <begin position="319"/>
        <end position="344"/>
    </location>
</feature>
<comment type="caution">
    <text evidence="6">The sequence shown here is derived from an EMBL/GenBank/DDBJ whole genome shotgun (WGS) entry which is preliminary data.</text>
</comment>
<evidence type="ECO:0000256" key="3">
    <source>
        <dbReference type="SAM" id="Phobius"/>
    </source>
</evidence>
<dbReference type="InterPro" id="IPR050256">
    <property type="entry name" value="Glycosyltransferase_2"/>
</dbReference>
<evidence type="ECO:0000256" key="2">
    <source>
        <dbReference type="SAM" id="MobiDB-lite"/>
    </source>
</evidence>
<keyword evidence="3" id="KW-0472">Membrane</keyword>
<feature type="region of interest" description="Disordered" evidence="2">
    <location>
        <begin position="439"/>
        <end position="467"/>
    </location>
</feature>
<dbReference type="Gene3D" id="3.90.550.10">
    <property type="entry name" value="Spore Coat Polysaccharide Biosynthesis Protein SpsA, Chain A"/>
    <property type="match status" value="1"/>
</dbReference>
<protein>
    <submittedName>
        <fullName evidence="6">Glycosyltransferase</fullName>
    </submittedName>
</protein>
<feature type="domain" description="Glycosyltransferase 2-like" evidence="4">
    <location>
        <begin position="63"/>
        <end position="223"/>
    </location>
</feature>
<dbReference type="Proteomes" id="UP001499924">
    <property type="component" value="Unassembled WGS sequence"/>
</dbReference>
<evidence type="ECO:0000313" key="6">
    <source>
        <dbReference type="EMBL" id="GAA3154056.1"/>
    </source>
</evidence>
<dbReference type="CDD" id="cd04179">
    <property type="entry name" value="DPM_DPG-synthase_like"/>
    <property type="match status" value="1"/>
</dbReference>
<keyword evidence="7" id="KW-1185">Reference proteome</keyword>
<dbReference type="PANTHER" id="PTHR48090">
    <property type="entry name" value="UNDECAPRENYL-PHOSPHATE 4-DEOXY-4-FORMAMIDO-L-ARABINOSE TRANSFERASE-RELATED"/>
    <property type="match status" value="1"/>
</dbReference>
<dbReference type="SUPFAM" id="SSF53448">
    <property type="entry name" value="Nucleotide-diphospho-sugar transferases"/>
    <property type="match status" value="1"/>
</dbReference>
<comment type="similarity">
    <text evidence="1">Belongs to the glycosyltransferase 2 family.</text>
</comment>
<dbReference type="Pfam" id="PF26629">
    <property type="entry name" value="GT2_TM_C"/>
    <property type="match status" value="1"/>
</dbReference>
<reference evidence="7" key="1">
    <citation type="journal article" date="2019" name="Int. J. Syst. Evol. Microbiol.">
        <title>The Global Catalogue of Microorganisms (GCM) 10K type strain sequencing project: providing services to taxonomists for standard genome sequencing and annotation.</title>
        <authorList>
            <consortium name="The Broad Institute Genomics Platform"/>
            <consortium name="The Broad Institute Genome Sequencing Center for Infectious Disease"/>
            <person name="Wu L."/>
            <person name="Ma J."/>
        </authorList>
    </citation>
    <scope>NUCLEOTIDE SEQUENCE [LARGE SCALE GENOMIC DNA]</scope>
    <source>
        <strain evidence="7">JCM 15614</strain>
    </source>
</reference>
<dbReference type="InterPro" id="IPR058718">
    <property type="entry name" value="Agl6_TM_C"/>
</dbReference>
<gene>
    <name evidence="6" type="ORF">GCM10010531_01330</name>
</gene>
<feature type="compositionally biased region" description="Basic and acidic residues" evidence="2">
    <location>
        <begin position="451"/>
        <end position="467"/>
    </location>
</feature>
<sequence length="467" mass="49762">MRFLESLDRLFRRLFRVGGAPVTITGRHEMPHGAATRHRFEGNVVQTDGVRFDDNHVEDIELSVVLPCLNEAETLELCIRKARASLDELGVRGEIVVADNGSTDGSQAIAEAAGARVVPVDRRGYGAALRGGIDAARGRYVLMADADDSYALDDLGPFLEALRGGADLVMGNRFQGGIAPGAMPPLHRYLGNPVLSWVGRRFFGIPVGDFHCGMRAFHRDTIRSLGMQTDGMEFASETVVRSALAGLRITEVPTTLRPDGRSRPPHLRTWSDGWRHLRFLLAFSPRWLFLYPALLLLAVGTVGLAALSGGSVQVGDVTFGIHTMLASATLVVVGLQVGGLALVARAYASGLGLLPPSPQLEKWIDRVTVERGLMLGAVSVLLGIGAFVYALASWGAEGFGELDPVSSMRLPILGMVFVVGGVQIAVTAFAVSLSGAARQDPAPAPAAAPAARDDVAHPDPERSTVLR</sequence>
<keyword evidence="3" id="KW-0812">Transmembrane</keyword>
<dbReference type="PANTHER" id="PTHR48090:SF7">
    <property type="entry name" value="RFBJ PROTEIN"/>
    <property type="match status" value="1"/>
</dbReference>
<dbReference type="EMBL" id="BAAAVV010000001">
    <property type="protein sequence ID" value="GAA3154056.1"/>
    <property type="molecule type" value="Genomic_DNA"/>
</dbReference>
<evidence type="ECO:0000313" key="7">
    <source>
        <dbReference type="Proteomes" id="UP001499924"/>
    </source>
</evidence>